<protein>
    <recommendedName>
        <fullName evidence="5">Glycoprotein</fullName>
    </recommendedName>
</protein>
<keyword evidence="1" id="KW-0812">Transmembrane</keyword>
<comment type="caution">
    <text evidence="3">The sequence shown here is derived from an EMBL/GenBank/DDBJ whole genome shotgun (WGS) entry which is preliminary data.</text>
</comment>
<gene>
    <name evidence="3" type="ORF">OUZ56_016702</name>
</gene>
<evidence type="ECO:0000313" key="4">
    <source>
        <dbReference type="Proteomes" id="UP001234178"/>
    </source>
</evidence>
<proteinExistence type="predicted"/>
<evidence type="ECO:0000313" key="3">
    <source>
        <dbReference type="EMBL" id="KAK4027655.1"/>
    </source>
</evidence>
<keyword evidence="1" id="KW-0472">Membrane</keyword>
<evidence type="ECO:0000256" key="1">
    <source>
        <dbReference type="SAM" id="Phobius"/>
    </source>
</evidence>
<feature type="transmembrane region" description="Helical" evidence="1">
    <location>
        <begin position="533"/>
        <end position="551"/>
    </location>
</feature>
<keyword evidence="4" id="KW-1185">Reference proteome</keyword>
<accession>A0ABR0ARF2</accession>
<feature type="chain" id="PRO_5046264145" description="Glycoprotein" evidence="2">
    <location>
        <begin position="21"/>
        <end position="604"/>
    </location>
</feature>
<evidence type="ECO:0008006" key="5">
    <source>
        <dbReference type="Google" id="ProtNLM"/>
    </source>
</evidence>
<sequence>MGKMLLYFMLTTILCTTALAFETIICNSDNPSAKEHLRTNDENCPSLLKPTQKEVDYMLWTNRRAGIKFQASICGRCMKINHIMTDFFGQQIIVPETVALETSLTECTIMAKTKRCNDFQMNLTDDKWTYTPDPSTIGSWFSTVSPYVINCIMEESRLIRQGEDDIIETPLGKAKFSDGIHTHNHLTIIWDITVATAFDNTPILVSSGEGALIKTSTPGTFRLKDEKQQLAFHIKPEGRCLTTACCHKNESFTVIGDEHLFISIPHLDDDSEESDYKPSQRETTTLSNTSKNNTVTALEQILNTQVGLAAHVQCVRDKLTEQDNDILRIMRNTQCELVRTKRALATSAAQYDGWLAASILQLPECMNFQAQGETVLLKQCRAIRTTFATETTSCGPQPRFKNFTIATNGLELAPYSPCYWRDHYVNFNGRHHVYRNGTWKKAKATLLQPERDLPTSFRYDDDNTHDYEPQANPAYDGIITSHMNIKADLAAAMAEQSMKTGINSSTAMRNIIVTAEEKTGITSYISWWETFKIIMFFIGLAINSPIAFKILRWFGVFKMIWSCCCTLKNLNKTTHRKNRRREVMDISEPIDMKQYLPPLLQTQV</sequence>
<dbReference type="EMBL" id="JAOYFB010000038">
    <property type="protein sequence ID" value="KAK4027655.1"/>
    <property type="molecule type" value="Genomic_DNA"/>
</dbReference>
<evidence type="ECO:0000256" key="2">
    <source>
        <dbReference type="SAM" id="SignalP"/>
    </source>
</evidence>
<name>A0ABR0ARF2_9CRUS</name>
<reference evidence="3 4" key="1">
    <citation type="journal article" date="2023" name="Nucleic Acids Res.">
        <title>The hologenome of Daphnia magna reveals possible DNA methylation and microbiome-mediated evolution of the host genome.</title>
        <authorList>
            <person name="Chaturvedi A."/>
            <person name="Li X."/>
            <person name="Dhandapani V."/>
            <person name="Marshall H."/>
            <person name="Kissane S."/>
            <person name="Cuenca-Cambronero M."/>
            <person name="Asole G."/>
            <person name="Calvet F."/>
            <person name="Ruiz-Romero M."/>
            <person name="Marangio P."/>
            <person name="Guigo R."/>
            <person name="Rago D."/>
            <person name="Mirbahai L."/>
            <person name="Eastwood N."/>
            <person name="Colbourne J.K."/>
            <person name="Zhou J."/>
            <person name="Mallon E."/>
            <person name="Orsini L."/>
        </authorList>
    </citation>
    <scope>NUCLEOTIDE SEQUENCE [LARGE SCALE GENOMIC DNA]</scope>
    <source>
        <strain evidence="3">LRV0_1</strain>
    </source>
</reference>
<feature type="signal peptide" evidence="2">
    <location>
        <begin position="1"/>
        <end position="20"/>
    </location>
</feature>
<dbReference type="Proteomes" id="UP001234178">
    <property type="component" value="Unassembled WGS sequence"/>
</dbReference>
<organism evidence="3 4">
    <name type="scientific">Daphnia magna</name>
    <dbReference type="NCBI Taxonomy" id="35525"/>
    <lineage>
        <taxon>Eukaryota</taxon>
        <taxon>Metazoa</taxon>
        <taxon>Ecdysozoa</taxon>
        <taxon>Arthropoda</taxon>
        <taxon>Crustacea</taxon>
        <taxon>Branchiopoda</taxon>
        <taxon>Diplostraca</taxon>
        <taxon>Cladocera</taxon>
        <taxon>Anomopoda</taxon>
        <taxon>Daphniidae</taxon>
        <taxon>Daphnia</taxon>
    </lineage>
</organism>
<keyword evidence="1" id="KW-1133">Transmembrane helix</keyword>
<keyword evidence="2" id="KW-0732">Signal</keyword>